<evidence type="ECO:0000313" key="1">
    <source>
        <dbReference type="EMBL" id="CAI9111880.1"/>
    </source>
</evidence>
<name>A0AAV1DYH7_OLDCO</name>
<keyword evidence="2" id="KW-1185">Reference proteome</keyword>
<proteinExistence type="predicted"/>
<reference evidence="1" key="1">
    <citation type="submission" date="2023-03" db="EMBL/GenBank/DDBJ databases">
        <authorList>
            <person name="Julca I."/>
        </authorList>
    </citation>
    <scope>NUCLEOTIDE SEQUENCE</scope>
</reference>
<dbReference type="AlphaFoldDB" id="A0AAV1DYH7"/>
<protein>
    <submittedName>
        <fullName evidence="1">OLC1v1012211C1</fullName>
    </submittedName>
</protein>
<accession>A0AAV1DYH7</accession>
<dbReference type="Proteomes" id="UP001161247">
    <property type="component" value="Chromosome 7"/>
</dbReference>
<evidence type="ECO:0000313" key="2">
    <source>
        <dbReference type="Proteomes" id="UP001161247"/>
    </source>
</evidence>
<organism evidence="1 2">
    <name type="scientific">Oldenlandia corymbosa var. corymbosa</name>
    <dbReference type="NCBI Taxonomy" id="529605"/>
    <lineage>
        <taxon>Eukaryota</taxon>
        <taxon>Viridiplantae</taxon>
        <taxon>Streptophyta</taxon>
        <taxon>Embryophyta</taxon>
        <taxon>Tracheophyta</taxon>
        <taxon>Spermatophyta</taxon>
        <taxon>Magnoliopsida</taxon>
        <taxon>eudicotyledons</taxon>
        <taxon>Gunneridae</taxon>
        <taxon>Pentapetalae</taxon>
        <taxon>asterids</taxon>
        <taxon>lamiids</taxon>
        <taxon>Gentianales</taxon>
        <taxon>Rubiaceae</taxon>
        <taxon>Rubioideae</taxon>
        <taxon>Spermacoceae</taxon>
        <taxon>Hedyotis-Oldenlandia complex</taxon>
        <taxon>Oldenlandia</taxon>
    </lineage>
</organism>
<gene>
    <name evidence="1" type="ORF">OLC1_LOCUS19168</name>
</gene>
<dbReference type="EMBL" id="OX459124">
    <property type="protein sequence ID" value="CAI9111880.1"/>
    <property type="molecule type" value="Genomic_DNA"/>
</dbReference>
<sequence length="133" mass="15345">MTRKILFCLEDLTLPNNGGKSSSILWKDPNYWGVHDRESGPSLMVSGRGIQNWWDYFEMERLNGWSHFLSSLEFLANGVVPRCRCPSFGMITAFPSDHVFRHARRDGPRHGVRCISFRSFQNTQMPLVIDEPV</sequence>